<evidence type="ECO:0000259" key="3">
    <source>
        <dbReference type="Pfam" id="PF01636"/>
    </source>
</evidence>
<reference evidence="4" key="1">
    <citation type="submission" date="2021-01" db="EMBL/GenBank/DDBJ databases">
        <title>Whole genome shotgun sequence of Virgisporangium aurantiacum NBRC 16421.</title>
        <authorList>
            <person name="Komaki H."/>
            <person name="Tamura T."/>
        </authorList>
    </citation>
    <scope>NUCLEOTIDE SEQUENCE</scope>
    <source>
        <strain evidence="4">NBRC 16421</strain>
    </source>
</reference>
<dbReference type="EMBL" id="BOPG01000031">
    <property type="protein sequence ID" value="GIJ57368.1"/>
    <property type="molecule type" value="Genomic_DNA"/>
</dbReference>
<dbReference type="GO" id="GO:0030170">
    <property type="term" value="F:pyridoxal phosphate binding"/>
    <property type="evidence" value="ECO:0007669"/>
    <property type="project" value="InterPro"/>
</dbReference>
<dbReference type="InterPro" id="IPR005814">
    <property type="entry name" value="Aminotrans_3"/>
</dbReference>
<keyword evidence="2" id="KW-0663">Pyridoxal phosphate</keyword>
<dbReference type="RefSeq" id="WP_203996651.1">
    <property type="nucleotide sequence ID" value="NZ_BOPG01000031.1"/>
</dbReference>
<dbReference type="InterPro" id="IPR011009">
    <property type="entry name" value="Kinase-like_dom_sf"/>
</dbReference>
<comment type="caution">
    <text evidence="4">The sequence shown here is derived from an EMBL/GenBank/DDBJ whole genome shotgun (WGS) entry which is preliminary data.</text>
</comment>
<evidence type="ECO:0000313" key="4">
    <source>
        <dbReference type="EMBL" id="GIJ57368.1"/>
    </source>
</evidence>
<dbReference type="Pfam" id="PF00202">
    <property type="entry name" value="Aminotran_3"/>
    <property type="match status" value="1"/>
</dbReference>
<evidence type="ECO:0000256" key="1">
    <source>
        <dbReference type="ARBA" id="ARBA00008954"/>
    </source>
</evidence>
<proteinExistence type="inferred from homology"/>
<dbReference type="Pfam" id="PF01636">
    <property type="entry name" value="APH"/>
    <property type="match status" value="1"/>
</dbReference>
<sequence>MIVLDEPAPLVDEAAAAAIVTEHFGLEVAAAASLPAERDRNFLVHAADGRTFVLKVANSAEDPRVLDMECAAMRHIADVDPGLPVPRIHGETVPMTAVDGRTHLVRLITGMPGTPADRERQPAAFAAEFGAACARMSRALRGFTHPAAARDLDWDPRDVSRLGPGLDTSRFVDLRAATRALPAGVQHGDLNLGNVLVDRGKVSGLIDFGDMHHNARVADLAIGLAALMRQAADPWAAAAGLLDGYQRLTPLEPEEVDVVGELVLARTVAGLLISARMVARHPANGAYLAQSDDVNRRLLDLLSPLEPTALADRFHRMCGTGRSRPSPKNHADLAARRRGALGADNLAPMFYRKPIQVTRAAGPWVHAADGRRYLDAYNNVPVLGHTHPAVVQAISRQSAVLNLNSRYLHPHAVELAERLLATMPAGLDTCVFANSGSEVNDLAWRMATVYTGNTGAIAADLAYHGVSAATSALSTNTYPPDARPAHVAVFTPPGPGPDGADAGAAVEAARTTLRRAGHDVALTVVDTVFSAAGIREPDPAYMRGLVAATHDGNGLFLADEVQAGFGRGGGNLWRFRDFGIEPDFVTLGKPMGNGHPVAALITRRDVAERFAAVDEYFSTFGGNPVSSVAALTVLDIVEQNGLVANAGRVGAALRAGIVALGLPGIVDVRGPGLMIGVELDPAWLTAREVAERLREAGVLVGTTGPGGATLKVRPPLIWTDEHVGTFLAAFGAAVGAAPGAAVS</sequence>
<dbReference type="CDD" id="cd00610">
    <property type="entry name" value="OAT_like"/>
    <property type="match status" value="1"/>
</dbReference>
<dbReference type="SUPFAM" id="SSF56112">
    <property type="entry name" value="Protein kinase-like (PK-like)"/>
    <property type="match status" value="1"/>
</dbReference>
<evidence type="ECO:0000256" key="2">
    <source>
        <dbReference type="ARBA" id="ARBA00022898"/>
    </source>
</evidence>
<gene>
    <name evidence="4" type="ORF">Vau01_048840</name>
</gene>
<protein>
    <recommendedName>
        <fullName evidence="3">Aminoglycoside phosphotransferase domain-containing protein</fullName>
    </recommendedName>
</protein>
<dbReference type="PANTHER" id="PTHR45688">
    <property type="match status" value="1"/>
</dbReference>
<dbReference type="InterPro" id="IPR049704">
    <property type="entry name" value="Aminotrans_3_PPA_site"/>
</dbReference>
<dbReference type="InterPro" id="IPR002575">
    <property type="entry name" value="Aminoglycoside_PTrfase"/>
</dbReference>
<dbReference type="GO" id="GO:0008483">
    <property type="term" value="F:transaminase activity"/>
    <property type="evidence" value="ECO:0007669"/>
    <property type="project" value="InterPro"/>
</dbReference>
<name>A0A8J3Z9L6_9ACTN</name>
<dbReference type="Gene3D" id="3.90.1200.10">
    <property type="match status" value="1"/>
</dbReference>
<dbReference type="PANTHER" id="PTHR45688:SF13">
    <property type="entry name" value="ALANINE--GLYOXYLATE AMINOTRANSFERASE 2-LIKE"/>
    <property type="match status" value="1"/>
</dbReference>
<accession>A0A8J3Z9L6</accession>
<dbReference type="Gene3D" id="3.40.640.10">
    <property type="entry name" value="Type I PLP-dependent aspartate aminotransferase-like (Major domain)"/>
    <property type="match status" value="1"/>
</dbReference>
<dbReference type="SUPFAM" id="SSF53383">
    <property type="entry name" value="PLP-dependent transferases"/>
    <property type="match status" value="1"/>
</dbReference>
<comment type="similarity">
    <text evidence="1">Belongs to the class-III pyridoxal-phosphate-dependent aminotransferase family.</text>
</comment>
<dbReference type="InterPro" id="IPR015424">
    <property type="entry name" value="PyrdxlP-dep_Trfase"/>
</dbReference>
<dbReference type="Proteomes" id="UP000612585">
    <property type="component" value="Unassembled WGS sequence"/>
</dbReference>
<dbReference type="InterPro" id="IPR015421">
    <property type="entry name" value="PyrdxlP-dep_Trfase_major"/>
</dbReference>
<dbReference type="AlphaFoldDB" id="A0A8J3Z9L6"/>
<dbReference type="PROSITE" id="PS00600">
    <property type="entry name" value="AA_TRANSFER_CLASS_3"/>
    <property type="match status" value="1"/>
</dbReference>
<keyword evidence="5" id="KW-1185">Reference proteome</keyword>
<dbReference type="Gene3D" id="3.90.1150.10">
    <property type="entry name" value="Aspartate Aminotransferase, domain 1"/>
    <property type="match status" value="1"/>
</dbReference>
<dbReference type="InterPro" id="IPR015422">
    <property type="entry name" value="PyrdxlP-dep_Trfase_small"/>
</dbReference>
<organism evidence="4 5">
    <name type="scientific">Virgisporangium aurantiacum</name>
    <dbReference type="NCBI Taxonomy" id="175570"/>
    <lineage>
        <taxon>Bacteria</taxon>
        <taxon>Bacillati</taxon>
        <taxon>Actinomycetota</taxon>
        <taxon>Actinomycetes</taxon>
        <taxon>Micromonosporales</taxon>
        <taxon>Micromonosporaceae</taxon>
        <taxon>Virgisporangium</taxon>
    </lineage>
</organism>
<evidence type="ECO:0000313" key="5">
    <source>
        <dbReference type="Proteomes" id="UP000612585"/>
    </source>
</evidence>
<feature type="domain" description="Aminoglycoside phosphotransferase" evidence="3">
    <location>
        <begin position="39"/>
        <end position="240"/>
    </location>
</feature>